<proteinExistence type="predicted"/>
<protein>
    <recommendedName>
        <fullName evidence="3">DNRLRE domain-containing protein</fullName>
    </recommendedName>
</protein>
<dbReference type="NCBIfam" id="NF033679">
    <property type="entry name" value="DNRLRE_dom"/>
    <property type="match status" value="1"/>
</dbReference>
<comment type="caution">
    <text evidence="1">The sequence shown here is derived from an EMBL/GenBank/DDBJ whole genome shotgun (WGS) entry which is preliminary data.</text>
</comment>
<keyword evidence="2" id="KW-1185">Reference proteome</keyword>
<name>A0ABR4SGZ9_9MICO</name>
<dbReference type="RefSeq" id="WP_034371791.1">
    <property type="nucleotide sequence ID" value="NZ_KN323183.1"/>
</dbReference>
<evidence type="ECO:0000313" key="1">
    <source>
        <dbReference type="EMBL" id="KDS92460.1"/>
    </source>
</evidence>
<organism evidence="1 2">
    <name type="scientific">Dermabacter hominis 1368</name>
    <dbReference type="NCBI Taxonomy" id="1450519"/>
    <lineage>
        <taxon>Bacteria</taxon>
        <taxon>Bacillati</taxon>
        <taxon>Actinomycetota</taxon>
        <taxon>Actinomycetes</taxon>
        <taxon>Micrococcales</taxon>
        <taxon>Dermabacteraceae</taxon>
        <taxon>Dermabacter</taxon>
    </lineage>
</organism>
<evidence type="ECO:0008006" key="3">
    <source>
        <dbReference type="Google" id="ProtNLM"/>
    </source>
</evidence>
<dbReference type="Proteomes" id="UP000030182">
    <property type="component" value="Unassembled WGS sequence"/>
</dbReference>
<accession>A0ABR4SGZ9</accession>
<gene>
    <name evidence="1" type="ORF">DHOM_11015</name>
</gene>
<feature type="non-terminal residue" evidence="1">
    <location>
        <position position="463"/>
    </location>
</feature>
<dbReference type="EMBL" id="JDRS01000026">
    <property type="protein sequence ID" value="KDS92460.1"/>
    <property type="molecule type" value="Genomic_DNA"/>
</dbReference>
<evidence type="ECO:0000313" key="2">
    <source>
        <dbReference type="Proteomes" id="UP000030182"/>
    </source>
</evidence>
<reference evidence="1 2" key="1">
    <citation type="submission" date="2014-01" db="EMBL/GenBank/DDBJ databases">
        <title>Draft genome sequence of the multidrug-resistant clinical isolate Dermabacter hominis 1368.</title>
        <authorList>
            <person name="Albersmeier A."/>
            <person name="Bomholt C."/>
            <person name="Glaub A."/>
            <person name="Ruckert C."/>
            <person name="Soriano F."/>
            <person name="Fernandez-Natal I."/>
            <person name="Tauch A."/>
        </authorList>
    </citation>
    <scope>NUCLEOTIDE SEQUENCE [LARGE SCALE GENOMIC DNA]</scope>
    <source>
        <strain evidence="1 2">1368</strain>
    </source>
</reference>
<sequence>MDFPSAAIRARATGQRVEVTAERSESSTTWVNPDGSVTTEQFAAPVRFKNDKGEWASFNTDLVEKADGSLAPASVPEGVVLAGEVKGTDAQPSEVASLSGGAADSQIAVTWPDTLGAPRVEGSTATYAKAWPGIDLRVTATRDGFEQSFIIADRPAAEAYAADQSGSAVTWDVPLSIPDGVTAREIQGERVEFVDSAGNVVSRFEAPMAWDAFVDAPSKEHTQHAGVGVQLVGQSAHSVTLRLSVDRAWLLDSARVFPVTVDPVYASAAARPTFDAFVQSNISSDRSSEQELKVGTYDGRAKARSFLTFSTAPFKGVKVQSASLKVWESWSYSCTAKPLEVWSTKSVASSSIRWGSQPGLVTRYGSVNVAKGANSSCAAGWVNIPITGLAQSWSTASAASATLALKAASETDVLGWKRFRSMESTTPPSIVFTYNRKPNAAAIPQVADSTTFAGATFVSAKRP</sequence>